<feature type="compositionally biased region" description="Acidic residues" evidence="1">
    <location>
        <begin position="58"/>
        <end position="67"/>
    </location>
</feature>
<comment type="caution">
    <text evidence="2">The sequence shown here is derived from an EMBL/GenBank/DDBJ whole genome shotgun (WGS) entry which is preliminary data.</text>
</comment>
<organism evidence="2 3">
    <name type="scientific">Gonium pectorale</name>
    <name type="common">Green alga</name>
    <dbReference type="NCBI Taxonomy" id="33097"/>
    <lineage>
        <taxon>Eukaryota</taxon>
        <taxon>Viridiplantae</taxon>
        <taxon>Chlorophyta</taxon>
        <taxon>core chlorophytes</taxon>
        <taxon>Chlorophyceae</taxon>
        <taxon>CS clade</taxon>
        <taxon>Chlamydomonadales</taxon>
        <taxon>Volvocaceae</taxon>
        <taxon>Gonium</taxon>
    </lineage>
</organism>
<reference evidence="3" key="1">
    <citation type="journal article" date="2016" name="Nat. Commun.">
        <title>The Gonium pectorale genome demonstrates co-option of cell cycle regulation during the evolution of multicellularity.</title>
        <authorList>
            <person name="Hanschen E.R."/>
            <person name="Marriage T.N."/>
            <person name="Ferris P.J."/>
            <person name="Hamaji T."/>
            <person name="Toyoda A."/>
            <person name="Fujiyama A."/>
            <person name="Neme R."/>
            <person name="Noguchi H."/>
            <person name="Minakuchi Y."/>
            <person name="Suzuki M."/>
            <person name="Kawai-Toyooka H."/>
            <person name="Smith D.R."/>
            <person name="Sparks H."/>
            <person name="Anderson J."/>
            <person name="Bakaric R."/>
            <person name="Luria V."/>
            <person name="Karger A."/>
            <person name="Kirschner M.W."/>
            <person name="Durand P.M."/>
            <person name="Michod R.E."/>
            <person name="Nozaki H."/>
            <person name="Olson B.J."/>
        </authorList>
    </citation>
    <scope>NUCLEOTIDE SEQUENCE [LARGE SCALE GENOMIC DNA]</scope>
    <source>
        <strain evidence="3">NIES-2863</strain>
    </source>
</reference>
<gene>
    <name evidence="2" type="ORF">GPECTOR_89g480</name>
</gene>
<dbReference type="GO" id="GO:0051301">
    <property type="term" value="P:cell division"/>
    <property type="evidence" value="ECO:0007669"/>
    <property type="project" value="InterPro"/>
</dbReference>
<keyword evidence="3" id="KW-1185">Reference proteome</keyword>
<protein>
    <submittedName>
        <fullName evidence="2">Uncharacterized protein</fullName>
    </submittedName>
</protein>
<dbReference type="OrthoDB" id="548337at2759"/>
<name>A0A150G2C7_GONPE</name>
<evidence type="ECO:0000256" key="1">
    <source>
        <dbReference type="SAM" id="MobiDB-lite"/>
    </source>
</evidence>
<dbReference type="EMBL" id="LSYV01000090">
    <property type="protein sequence ID" value="KXZ43460.1"/>
    <property type="molecule type" value="Genomic_DNA"/>
</dbReference>
<proteinExistence type="predicted"/>
<evidence type="ECO:0000313" key="3">
    <source>
        <dbReference type="Proteomes" id="UP000075714"/>
    </source>
</evidence>
<dbReference type="InterPro" id="IPR005527">
    <property type="entry name" value="MinE"/>
</dbReference>
<sequence>MRLSVSAFLFNPTAPSSSSAGGSATRPKDAISNRLSELRSRSEEEDRAMIAQQQLRGDDDDVADSDEERGLAEAAPRGRLQFGPHPADSEDEEGDDNHHDAFRQQMALAGATPSANVTARSLRYLVSDPKPEIKLIHRFKPGQSPSDADAEFWRSFVDKCRLAWGVFFPPKPQTSMPRRTGGGLGAWASGVGKLLLSGQPAAPVAGAASGSSLSAKQVVLNRLQMVLIADRCGVSAESLLDMKAQTLAALADYMGGDLAADVSQLEVQVSALKPSGERVTMTIGFADMLADEELRDPLHYDYEYEDDDDYFTPEEDDDSRATDIAEAPTAGLKAVRIAAVPVDQE</sequence>
<accession>A0A150G2C7</accession>
<dbReference type="Proteomes" id="UP000075714">
    <property type="component" value="Unassembled WGS sequence"/>
</dbReference>
<feature type="compositionally biased region" description="Low complexity" evidence="1">
    <location>
        <begin position="12"/>
        <end position="25"/>
    </location>
</feature>
<dbReference type="Pfam" id="PF03776">
    <property type="entry name" value="MinE"/>
    <property type="match status" value="1"/>
</dbReference>
<feature type="compositionally biased region" description="Basic and acidic residues" evidence="1">
    <location>
        <begin position="26"/>
        <end position="48"/>
    </location>
</feature>
<dbReference type="AlphaFoldDB" id="A0A150G2C7"/>
<feature type="region of interest" description="Disordered" evidence="1">
    <location>
        <begin position="1"/>
        <end position="97"/>
    </location>
</feature>
<evidence type="ECO:0000313" key="2">
    <source>
        <dbReference type="EMBL" id="KXZ43460.1"/>
    </source>
</evidence>